<proteinExistence type="predicted"/>
<protein>
    <submittedName>
        <fullName evidence="1">Uncharacterized protein</fullName>
    </submittedName>
</protein>
<dbReference type="EMBL" id="LNRQ01000002">
    <property type="protein sequence ID" value="KZN04826.1"/>
    <property type="molecule type" value="Genomic_DNA"/>
</dbReference>
<organism evidence="1">
    <name type="scientific">Daucus carota subsp. sativus</name>
    <name type="common">Carrot</name>
    <dbReference type="NCBI Taxonomy" id="79200"/>
    <lineage>
        <taxon>Eukaryota</taxon>
        <taxon>Viridiplantae</taxon>
        <taxon>Streptophyta</taxon>
        <taxon>Embryophyta</taxon>
        <taxon>Tracheophyta</taxon>
        <taxon>Spermatophyta</taxon>
        <taxon>Magnoliopsida</taxon>
        <taxon>eudicotyledons</taxon>
        <taxon>Gunneridae</taxon>
        <taxon>Pentapetalae</taxon>
        <taxon>asterids</taxon>
        <taxon>campanulids</taxon>
        <taxon>Apiales</taxon>
        <taxon>Apiaceae</taxon>
        <taxon>Apioideae</taxon>
        <taxon>Scandiceae</taxon>
        <taxon>Daucinae</taxon>
        <taxon>Daucus</taxon>
        <taxon>Daucus sect. Daucus</taxon>
    </lineage>
</organism>
<gene>
    <name evidence="1" type="ORF">DCAR_005663</name>
</gene>
<accession>A0A169WL77</accession>
<dbReference type="Gramene" id="KZN04826">
    <property type="protein sequence ID" value="KZN04826"/>
    <property type="gene ID" value="DCAR_005663"/>
</dbReference>
<dbReference type="AlphaFoldDB" id="A0A169WL77"/>
<evidence type="ECO:0000313" key="1">
    <source>
        <dbReference type="EMBL" id="KZN04826.1"/>
    </source>
</evidence>
<sequence>MGGFSLLIEKVSLLRNSEGELIEARTVVHKMLTSPVTAEALAMDEVRSWIASRR</sequence>
<comment type="caution">
    <text evidence="1">The sequence shown here is derived from an EMBL/GenBank/DDBJ whole genome shotgun (WGS) entry which is preliminary data.</text>
</comment>
<reference evidence="1" key="1">
    <citation type="journal article" date="2016" name="Nat. Genet.">
        <title>A high-quality carrot genome assembly provides new insights into carotenoid accumulation and asterid genome evolution.</title>
        <authorList>
            <person name="Iorizzo M."/>
            <person name="Ellison S."/>
            <person name="Senalik D."/>
            <person name="Zeng P."/>
            <person name="Satapoomin P."/>
            <person name="Huang J."/>
            <person name="Bowman M."/>
            <person name="Iovene M."/>
            <person name="Sanseverino W."/>
            <person name="Cavagnaro P."/>
            <person name="Yildiz M."/>
            <person name="Macko-Podgorni A."/>
            <person name="Moranska E."/>
            <person name="Grzebelus E."/>
            <person name="Grzebelus D."/>
            <person name="Ashrafi H."/>
            <person name="Zheng Z."/>
            <person name="Cheng S."/>
            <person name="Spooner D."/>
            <person name="Van Deynze A."/>
            <person name="Simon P."/>
        </authorList>
    </citation>
    <scope>NUCLEOTIDE SEQUENCE [LARGE SCALE GENOMIC DNA]</scope>
    <source>
        <tissue evidence="1">Leaf</tissue>
    </source>
</reference>
<name>A0A169WL77_DAUCS</name>